<dbReference type="GO" id="GO:0003700">
    <property type="term" value="F:DNA-binding transcription factor activity"/>
    <property type="evidence" value="ECO:0007669"/>
    <property type="project" value="InterPro"/>
</dbReference>
<feature type="domain" description="Fido" evidence="2">
    <location>
        <begin position="209"/>
        <end position="349"/>
    </location>
</feature>
<dbReference type="InterPro" id="IPR036388">
    <property type="entry name" value="WH-like_DNA-bd_sf"/>
</dbReference>
<name>A0A379KJL8_PSEPU</name>
<dbReference type="InterPro" id="IPR001845">
    <property type="entry name" value="HTH_ArsR_DNA-bd_dom"/>
</dbReference>
<dbReference type="Gene3D" id="1.10.3290.10">
    <property type="entry name" value="Fido-like domain"/>
    <property type="match status" value="1"/>
</dbReference>
<dbReference type="InterPro" id="IPR003812">
    <property type="entry name" value="Fido"/>
</dbReference>
<evidence type="ECO:0000259" key="2">
    <source>
        <dbReference type="PROSITE" id="PS51459"/>
    </source>
</evidence>
<dbReference type="RefSeq" id="WP_115273915.1">
    <property type="nucleotide sequence ID" value="NZ_UGUY01000001.1"/>
</dbReference>
<dbReference type="PROSITE" id="PS51459">
    <property type="entry name" value="FIDO"/>
    <property type="match status" value="1"/>
</dbReference>
<organism evidence="3 4">
    <name type="scientific">Pseudomonas putida</name>
    <name type="common">Arthrobacter siderocapsulatus</name>
    <dbReference type="NCBI Taxonomy" id="303"/>
    <lineage>
        <taxon>Bacteria</taxon>
        <taxon>Pseudomonadati</taxon>
        <taxon>Pseudomonadota</taxon>
        <taxon>Gammaproteobacteria</taxon>
        <taxon>Pseudomonadales</taxon>
        <taxon>Pseudomonadaceae</taxon>
        <taxon>Pseudomonas</taxon>
    </lineage>
</organism>
<dbReference type="SUPFAM" id="SSF140931">
    <property type="entry name" value="Fic-like"/>
    <property type="match status" value="1"/>
</dbReference>
<proteinExistence type="predicted"/>
<dbReference type="CDD" id="cd00090">
    <property type="entry name" value="HTH_ARSR"/>
    <property type="match status" value="1"/>
</dbReference>
<feature type="domain" description="HTH arsR-type" evidence="1">
    <location>
        <begin position="1"/>
        <end position="78"/>
    </location>
</feature>
<dbReference type="Gene3D" id="1.10.10.10">
    <property type="entry name" value="Winged helix-like DNA-binding domain superfamily/Winged helix DNA-binding domain"/>
    <property type="match status" value="1"/>
</dbReference>
<dbReference type="AlphaFoldDB" id="A0A379KJL8"/>
<gene>
    <name evidence="3" type="ORF">NCTC7914_02270</name>
</gene>
<sequence length="443" mass="49794">MTVPNKILRVLQNDQSLRSREIAERLDASWSTVKRHLDALLEAGQVQREKDGRITRYRLVTAVAQLPDSAPAQPLSAELPWSPASLALRKSLTRPLAMREVVTYHRDLVDSYQPNQTAWLSPSLTVVLEAEGRMRGQQPAGTYARKVLEPLLIDLSWSSSRLEGNRYTLLDTQRLFESGVTQGDLDAVMLLNHKAAIEFMVDAVPEYGLNSAVIRNLHGLLMQDLLADSNALGSIRQAVVNISGTTYFPTQVPSLLEEMFELILDKARQIKNPIEAAFFLWINLAYLQPFEGGNKRTSRLAANIPLMLYNCSPLSFLDVNPQDYALAMMGVYEQRDMAMAADLFVWVYRRSISKYGVMLEAMGVPDPVRLQYREVLNEAIGAVVRDRLTAGSVVAGLPLSEDEKRQFQPLLQAELDILALHNCARYRLTMRQVTEWIKAGRPS</sequence>
<evidence type="ECO:0000313" key="4">
    <source>
        <dbReference type="Proteomes" id="UP000254602"/>
    </source>
</evidence>
<dbReference type="Proteomes" id="UP000254602">
    <property type="component" value="Unassembled WGS sequence"/>
</dbReference>
<dbReference type="SUPFAM" id="SSF46785">
    <property type="entry name" value="Winged helix' DNA-binding domain"/>
    <property type="match status" value="1"/>
</dbReference>
<dbReference type="Pfam" id="PF13412">
    <property type="entry name" value="HTH_24"/>
    <property type="match status" value="1"/>
</dbReference>
<dbReference type="InterPro" id="IPR040198">
    <property type="entry name" value="Fido_containing"/>
</dbReference>
<accession>A0A379KJL8</accession>
<dbReference type="EMBL" id="UGUY01000001">
    <property type="protein sequence ID" value="SUD68143.1"/>
    <property type="molecule type" value="Genomic_DNA"/>
</dbReference>
<evidence type="ECO:0000259" key="1">
    <source>
        <dbReference type="PROSITE" id="PS50987"/>
    </source>
</evidence>
<reference evidence="3 4" key="1">
    <citation type="submission" date="2018-06" db="EMBL/GenBank/DDBJ databases">
        <authorList>
            <consortium name="Pathogen Informatics"/>
            <person name="Doyle S."/>
        </authorList>
    </citation>
    <scope>NUCLEOTIDE SEQUENCE [LARGE SCALE GENOMIC DNA]</scope>
    <source>
        <strain evidence="3 4">NCTC7914</strain>
    </source>
</reference>
<protein>
    <submittedName>
        <fullName evidence="3">Filamentation induced by cAMP protein fic</fullName>
    </submittedName>
</protein>
<dbReference type="PANTHER" id="PTHR13504:SF38">
    <property type="entry name" value="FIDO DOMAIN-CONTAINING PROTEIN"/>
    <property type="match status" value="1"/>
</dbReference>
<evidence type="ECO:0000313" key="3">
    <source>
        <dbReference type="EMBL" id="SUD68143.1"/>
    </source>
</evidence>
<dbReference type="InterPro" id="IPR011991">
    <property type="entry name" value="ArsR-like_HTH"/>
</dbReference>
<dbReference type="Pfam" id="PF02661">
    <property type="entry name" value="Fic"/>
    <property type="match status" value="1"/>
</dbReference>
<dbReference type="InterPro" id="IPR036597">
    <property type="entry name" value="Fido-like_dom_sf"/>
</dbReference>
<dbReference type="PANTHER" id="PTHR13504">
    <property type="entry name" value="FIDO DOMAIN-CONTAINING PROTEIN DDB_G0283145"/>
    <property type="match status" value="1"/>
</dbReference>
<dbReference type="InterPro" id="IPR036390">
    <property type="entry name" value="WH_DNA-bd_sf"/>
</dbReference>
<dbReference type="PROSITE" id="PS50987">
    <property type="entry name" value="HTH_ARSR_2"/>
    <property type="match status" value="1"/>
</dbReference>